<evidence type="ECO:0008006" key="5">
    <source>
        <dbReference type="Google" id="ProtNLM"/>
    </source>
</evidence>
<dbReference type="SUPFAM" id="SSF48208">
    <property type="entry name" value="Six-hairpin glycosidases"/>
    <property type="match status" value="1"/>
</dbReference>
<proteinExistence type="predicted"/>
<keyword evidence="4" id="KW-1185">Reference proteome</keyword>
<dbReference type="PANTHER" id="PTHR31047:SF0">
    <property type="entry name" value="MEIOTICALLY UP-REGULATED GENE 157 PROTEIN"/>
    <property type="match status" value="1"/>
</dbReference>
<reference evidence="3 4" key="1">
    <citation type="journal article" date="2017" name="Biotechnol. Biofuels">
        <title>Differential beta-glucosidase expression as a function of carbon source availability in Talaromyces amestolkiae: a genomic and proteomic approach.</title>
        <authorList>
            <person name="de Eugenio L.I."/>
            <person name="Mendez-Liter J.A."/>
            <person name="Nieto-Dominguez M."/>
            <person name="Alonso L."/>
            <person name="Gil-Munoz J."/>
            <person name="Barriuso J."/>
            <person name="Prieto A."/>
            <person name="Martinez M.J."/>
        </authorList>
    </citation>
    <scope>NUCLEOTIDE SEQUENCE [LARGE SCALE GENOMIC DNA]</scope>
    <source>
        <strain evidence="3 4">CIB</strain>
    </source>
</reference>
<dbReference type="GO" id="GO:0003824">
    <property type="term" value="F:catalytic activity"/>
    <property type="evidence" value="ECO:0007669"/>
    <property type="project" value="UniProtKB-ARBA"/>
</dbReference>
<dbReference type="Pfam" id="PF06824">
    <property type="entry name" value="Glyco_hydro_125"/>
    <property type="match status" value="1"/>
</dbReference>
<organism evidence="3 4">
    <name type="scientific">Talaromyces amestolkiae</name>
    <dbReference type="NCBI Taxonomy" id="1196081"/>
    <lineage>
        <taxon>Eukaryota</taxon>
        <taxon>Fungi</taxon>
        <taxon>Dikarya</taxon>
        <taxon>Ascomycota</taxon>
        <taxon>Pezizomycotina</taxon>
        <taxon>Eurotiomycetes</taxon>
        <taxon>Eurotiomycetidae</taxon>
        <taxon>Eurotiales</taxon>
        <taxon>Trichocomaceae</taxon>
        <taxon>Talaromyces</taxon>
        <taxon>Talaromyces sect. Talaromyces</taxon>
    </lineage>
</organism>
<dbReference type="RefSeq" id="XP_040735252.1">
    <property type="nucleotide sequence ID" value="XM_040879368.1"/>
</dbReference>
<evidence type="ECO:0000313" key="3">
    <source>
        <dbReference type="EMBL" id="RAO70736.1"/>
    </source>
</evidence>
<name>A0A364L4K8_TALAM</name>
<gene>
    <name evidence="3" type="ORF">BHQ10_006748</name>
</gene>
<keyword evidence="2" id="KW-0732">Signal</keyword>
<dbReference type="InterPro" id="IPR008928">
    <property type="entry name" value="6-hairpin_glycosidase_sf"/>
</dbReference>
<dbReference type="Proteomes" id="UP000249363">
    <property type="component" value="Unassembled WGS sequence"/>
</dbReference>
<dbReference type="InterPro" id="IPR012341">
    <property type="entry name" value="6hp_glycosidase-like_sf"/>
</dbReference>
<dbReference type="OrthoDB" id="7771656at2759"/>
<dbReference type="InterPro" id="IPR008313">
    <property type="entry name" value="GH125"/>
</dbReference>
<dbReference type="PIRSF" id="PIRSF028846">
    <property type="entry name" value="UCP028846"/>
    <property type="match status" value="1"/>
</dbReference>
<dbReference type="EMBL" id="MIKG01000013">
    <property type="protein sequence ID" value="RAO70736.1"/>
    <property type="molecule type" value="Genomic_DNA"/>
</dbReference>
<evidence type="ECO:0000313" key="4">
    <source>
        <dbReference type="Proteomes" id="UP000249363"/>
    </source>
</evidence>
<sequence>MVASTMTPAIVAVIALSVIPGAEAAALQHKSALTRRDCPDYTDYSQSPHAPYSDGPLHLPFQRPTEECRTFVSESVEKVITDVTSRLVDPDLAMLFTNALPNTLDTTVAWHVNASSDSVQKRASNATWPGAQSFIITGDIDAEWLRDSVNQVMNYQTLAKSDAALYQLILGAINTQSEFIINYPFCGAFQPPSPSGLAATNNTEIDTVTPDYDRTFVYECKYELDSLAAFLSLGNQFYNATGSTEYLSDRWYTALDTVLQTLDKEAQPTFDSNGQFVTNVYTWQRQTTLGTETLSLTGEGNPLNRNVGLIRSAFRPSDDATIFGYFVPANAMMSVQLGRTADTLEAIGGNKTLIQDLRTRSTNLRKAVLNQGVFEHPTYGKVFAFEVDGYGGRNVMDDANIPSLLALPYLGFLDVDDETYQNTRKMVLSADGNPYYLSGSAFHGIGGPHAGLTTAWPMSLLVQAQTTDNDTEIMECINLVVNSSRLGLIHESINVNNITDYTRPWFAWANSLFSQTILKLAEEKPYLIFNDSTPYIVPT</sequence>
<dbReference type="SMART" id="SM01149">
    <property type="entry name" value="DUF1237"/>
    <property type="match status" value="1"/>
</dbReference>
<dbReference type="STRING" id="1196081.A0A364L4K8"/>
<comment type="caution">
    <text evidence="3">The sequence shown here is derived from an EMBL/GenBank/DDBJ whole genome shotgun (WGS) entry which is preliminary data.</text>
</comment>
<protein>
    <recommendedName>
        <fullName evidence="5">Glycoside hydrolase family 125 protein</fullName>
    </recommendedName>
</protein>
<dbReference type="GO" id="GO:0005975">
    <property type="term" value="P:carbohydrate metabolic process"/>
    <property type="evidence" value="ECO:0007669"/>
    <property type="project" value="InterPro"/>
</dbReference>
<evidence type="ECO:0000256" key="1">
    <source>
        <dbReference type="SAM" id="MobiDB-lite"/>
    </source>
</evidence>
<feature type="signal peptide" evidence="2">
    <location>
        <begin position="1"/>
        <end position="24"/>
    </location>
</feature>
<evidence type="ECO:0000256" key="2">
    <source>
        <dbReference type="SAM" id="SignalP"/>
    </source>
</evidence>
<feature type="region of interest" description="Disordered" evidence="1">
    <location>
        <begin position="38"/>
        <end position="59"/>
    </location>
</feature>
<dbReference type="PANTHER" id="PTHR31047">
    <property type="entry name" value="MEIOTICALLY UP-REGULATED GENE 157 PROTEIN"/>
    <property type="match status" value="1"/>
</dbReference>
<dbReference type="AlphaFoldDB" id="A0A364L4K8"/>
<dbReference type="GeneID" id="63795964"/>
<accession>A0A364L4K8</accession>
<dbReference type="Gene3D" id="1.50.10.10">
    <property type="match status" value="1"/>
</dbReference>
<feature type="chain" id="PRO_5016909076" description="Glycoside hydrolase family 125 protein" evidence="2">
    <location>
        <begin position="25"/>
        <end position="539"/>
    </location>
</feature>